<evidence type="ECO:0000313" key="2">
    <source>
        <dbReference type="Proteomes" id="UP000076858"/>
    </source>
</evidence>
<accession>A0A164JMZ3</accession>
<feature type="non-terminal residue" evidence="1">
    <location>
        <position position="1"/>
    </location>
</feature>
<keyword evidence="2" id="KW-1185">Reference proteome</keyword>
<name>A0A164JMZ3_9CRUS</name>
<dbReference type="AlphaFoldDB" id="A0A164JMZ3"/>
<gene>
    <name evidence="1" type="ORF">APZ42_000447</name>
</gene>
<organism evidence="1 2">
    <name type="scientific">Daphnia magna</name>
    <dbReference type="NCBI Taxonomy" id="35525"/>
    <lineage>
        <taxon>Eukaryota</taxon>
        <taxon>Metazoa</taxon>
        <taxon>Ecdysozoa</taxon>
        <taxon>Arthropoda</taxon>
        <taxon>Crustacea</taxon>
        <taxon>Branchiopoda</taxon>
        <taxon>Diplostraca</taxon>
        <taxon>Cladocera</taxon>
        <taxon>Anomopoda</taxon>
        <taxon>Daphniidae</taxon>
        <taxon>Daphnia</taxon>
    </lineage>
</organism>
<comment type="caution">
    <text evidence="1">The sequence shown here is derived from an EMBL/GenBank/DDBJ whole genome shotgun (WGS) entry which is preliminary data.</text>
</comment>
<dbReference type="Proteomes" id="UP000076858">
    <property type="component" value="Unassembled WGS sequence"/>
</dbReference>
<sequence length="44" mass="4980">GKFPEDISQRKVLLVYPIMSEYININGIPTEQFDLNLSTPPTCP</sequence>
<proteinExistence type="predicted"/>
<reference evidence="1 2" key="1">
    <citation type="submission" date="2016-03" db="EMBL/GenBank/DDBJ databases">
        <title>EvidentialGene: Evidence-directed Construction of Genes on Genomes.</title>
        <authorList>
            <person name="Gilbert D.G."/>
            <person name="Choi J.-H."/>
            <person name="Mockaitis K."/>
            <person name="Colbourne J."/>
            <person name="Pfrender M."/>
        </authorList>
    </citation>
    <scope>NUCLEOTIDE SEQUENCE [LARGE SCALE GENOMIC DNA]</scope>
    <source>
        <strain evidence="1 2">Xinb3</strain>
        <tissue evidence="1">Complete organism</tissue>
    </source>
</reference>
<dbReference type="EMBL" id="LRGB01004246">
    <property type="protein sequence ID" value="KZS02495.1"/>
    <property type="molecule type" value="Genomic_DNA"/>
</dbReference>
<protein>
    <submittedName>
        <fullName evidence="1">Uncharacterized protein</fullName>
    </submittedName>
</protein>
<evidence type="ECO:0000313" key="1">
    <source>
        <dbReference type="EMBL" id="KZS02495.1"/>
    </source>
</evidence>